<evidence type="ECO:0000256" key="5">
    <source>
        <dbReference type="SAM" id="Phobius"/>
    </source>
</evidence>
<feature type="transmembrane region" description="Helical" evidence="5">
    <location>
        <begin position="560"/>
        <end position="583"/>
    </location>
</feature>
<evidence type="ECO:0000256" key="3">
    <source>
        <dbReference type="ARBA" id="ARBA00022989"/>
    </source>
</evidence>
<dbReference type="InterPro" id="IPR051328">
    <property type="entry name" value="T7SS_ABC-Transporter"/>
</dbReference>
<keyword evidence="2 5" id="KW-0812">Transmembrane</keyword>
<dbReference type="PANTHER" id="PTHR43077:SF10">
    <property type="entry name" value="TRANSPORT PERMEASE PROTEIN"/>
    <property type="match status" value="1"/>
</dbReference>
<evidence type="ECO:0000313" key="7">
    <source>
        <dbReference type="EMBL" id="MUG71882.1"/>
    </source>
</evidence>
<dbReference type="PANTHER" id="PTHR43077">
    <property type="entry name" value="TRANSPORT PERMEASE YVFS-RELATED"/>
    <property type="match status" value="1"/>
</dbReference>
<dbReference type="Proteomes" id="UP000450917">
    <property type="component" value="Unassembled WGS sequence"/>
</dbReference>
<proteinExistence type="predicted"/>
<feature type="transmembrane region" description="Helical" evidence="5">
    <location>
        <begin position="589"/>
        <end position="611"/>
    </location>
</feature>
<feature type="transmembrane region" description="Helical" evidence="5">
    <location>
        <begin position="681"/>
        <end position="699"/>
    </location>
</feature>
<feature type="transmembrane region" description="Helical" evidence="5">
    <location>
        <begin position="653"/>
        <end position="674"/>
    </location>
</feature>
<evidence type="ECO:0000256" key="2">
    <source>
        <dbReference type="ARBA" id="ARBA00022692"/>
    </source>
</evidence>
<organism evidence="7 8">
    <name type="scientific">Paenibacillus validus</name>
    <dbReference type="NCBI Taxonomy" id="44253"/>
    <lineage>
        <taxon>Bacteria</taxon>
        <taxon>Bacillati</taxon>
        <taxon>Bacillota</taxon>
        <taxon>Bacilli</taxon>
        <taxon>Bacillales</taxon>
        <taxon>Paenibacillaceae</taxon>
        <taxon>Paenibacillus</taxon>
    </lineage>
</organism>
<accession>A0A7X2ZBN8</accession>
<keyword evidence="4 5" id="KW-0472">Membrane</keyword>
<gene>
    <name evidence="7" type="ORF">GNP93_14505</name>
</gene>
<dbReference type="InterPro" id="IPR017500">
    <property type="entry name" value="Phage_infect_YhgE_N"/>
</dbReference>
<dbReference type="NCBIfam" id="TIGR03061">
    <property type="entry name" value="pip_yhgE_Nterm"/>
    <property type="match status" value="1"/>
</dbReference>
<sequence length="717" mass="78133">MKRIWSIYATDMRNVGRNWAASVIVLGLIFLPSLYAWFNILASWDPYSNTGSLAIAVVNQDLGTTVNGRELHIGDEIVASLRADHRIGWTFVEAEQAMKGVRRGDYYASLTIPPDFSERIASVLTESPRKAEIVYDVNEKINAIAPKITSKGASGILEEVSRSFIKTANGAIFEIMNKVGLELERGLPTIEAAKTVLFRVEALLPEVEQAVGTGLADIEKAQDIVRRTESYLPEVAKLADTGQAVTAQLGQWLERSDEALNSLAPGIKHDLFLLQQAAIATEQLTGLLQDAKLDPAALQAELERVRHRLTVAGDVTSRMLTLFERLNGLTGGKGSAWAAGKLQQLQSSLQMQTAIVGRIADAIAKGAKPADALVNDLARVSRDVSAVLGDVLERYDGEIAPGIADGVERAKTAARKAHDALIEAQSSMPDVTRIVGDASRGLATGREELLAVQQALPRIGAKIKELADRVRAFEREGNLGEILRLLKLDAQKESEFFAEPVILKENKLFPIPNYGSAMSPFFTTLSLWVGALLLVSLLSVDLHAGEAAPYTSREVYLGRYLTFLTFALPQSLFVTLGDLYLLHTYAANPFWFIAFGLVLSALFMLIVYTLVSVFGNVGKAMSIVLLVLQLAGSGGTFPVQLTPPFFQAIHPFLPFTYAIGLMREAVGGILWELVFEDLRMLALYAAIALLIGLALKEWINASSVKLVNKARESKLIH</sequence>
<evidence type="ECO:0000256" key="1">
    <source>
        <dbReference type="ARBA" id="ARBA00004141"/>
    </source>
</evidence>
<feature type="domain" description="ABC-2 type transporter transmembrane" evidence="6">
    <location>
        <begin position="548"/>
        <end position="693"/>
    </location>
</feature>
<name>A0A7X2ZBN8_9BACL</name>
<dbReference type="EMBL" id="WNZX01000011">
    <property type="protein sequence ID" value="MUG71882.1"/>
    <property type="molecule type" value="Genomic_DNA"/>
</dbReference>
<evidence type="ECO:0000256" key="4">
    <source>
        <dbReference type="ARBA" id="ARBA00023136"/>
    </source>
</evidence>
<dbReference type="GO" id="GO:0016020">
    <property type="term" value="C:membrane"/>
    <property type="evidence" value="ECO:0007669"/>
    <property type="project" value="UniProtKB-SubCell"/>
</dbReference>
<comment type="caution">
    <text evidence="7">The sequence shown here is derived from an EMBL/GenBank/DDBJ whole genome shotgun (WGS) entry which is preliminary data.</text>
</comment>
<dbReference type="AlphaFoldDB" id="A0A7X2ZBN8"/>
<evidence type="ECO:0000313" key="8">
    <source>
        <dbReference type="Proteomes" id="UP000450917"/>
    </source>
</evidence>
<feature type="transmembrane region" description="Helical" evidence="5">
    <location>
        <begin position="623"/>
        <end position="641"/>
    </location>
</feature>
<evidence type="ECO:0000259" key="6">
    <source>
        <dbReference type="Pfam" id="PF12698"/>
    </source>
</evidence>
<dbReference type="RefSeq" id="WP_155614926.1">
    <property type="nucleotide sequence ID" value="NZ_WNZX01000011.1"/>
</dbReference>
<dbReference type="InterPro" id="IPR017501">
    <property type="entry name" value="Phage_infect_YhgE_C"/>
</dbReference>
<feature type="transmembrane region" description="Helical" evidence="5">
    <location>
        <begin position="521"/>
        <end position="540"/>
    </location>
</feature>
<keyword evidence="3 5" id="KW-1133">Transmembrane helix</keyword>
<dbReference type="InterPro" id="IPR013525">
    <property type="entry name" value="ABC2_TM"/>
</dbReference>
<dbReference type="Pfam" id="PF12698">
    <property type="entry name" value="ABC2_membrane_3"/>
    <property type="match status" value="1"/>
</dbReference>
<dbReference type="GO" id="GO:0140359">
    <property type="term" value="F:ABC-type transporter activity"/>
    <property type="evidence" value="ECO:0007669"/>
    <property type="project" value="InterPro"/>
</dbReference>
<protein>
    <submittedName>
        <fullName evidence="7">YhgE/Pip domain-containing protein</fullName>
    </submittedName>
</protein>
<comment type="subcellular location">
    <subcellularLocation>
        <location evidence="1">Membrane</location>
        <topology evidence="1">Multi-pass membrane protein</topology>
    </subcellularLocation>
</comment>
<reference evidence="7 8" key="1">
    <citation type="submission" date="2019-11" db="EMBL/GenBank/DDBJ databases">
        <title>Draft genome sequences of five Paenibacillus species of dairy origin.</title>
        <authorList>
            <person name="Olajide A.M."/>
            <person name="Chen S."/>
            <person name="Lapointe G."/>
        </authorList>
    </citation>
    <scope>NUCLEOTIDE SEQUENCE [LARGE SCALE GENOMIC DNA]</scope>
    <source>
        <strain evidence="7 8">2CS3</strain>
    </source>
</reference>
<dbReference type="NCBIfam" id="TIGR03062">
    <property type="entry name" value="pip_yhgE_Cterm"/>
    <property type="match status" value="1"/>
</dbReference>
<dbReference type="Gene3D" id="3.40.1710.10">
    <property type="entry name" value="abc type-2 transporter like domain"/>
    <property type="match status" value="1"/>
</dbReference>
<keyword evidence="8" id="KW-1185">Reference proteome</keyword>